<name>A0ABS3UV55_9ACTN</name>
<sequence length="409" mass="44541">MTLTVAGACNHARVTATGRSERVGESKKRRAPLWARISVIAGVLLLVPGGGAAVAGRTLLSGYTDRVTDDSLLNEIDTEAQAAPPKREVDIDGPLNLLLVGIDPRDEKTAPLADSIVIAHIPRDRHSAYLFSMPRDLYVDIPAFKASGTGADTTKINAAMSYGSRLKNGGYSPAQGFQLLAKTVSNRTGIKAFDAGAIINFGGFKKIVEAMGGVEMVIDMDVKSEHLKPDGSPRDRIPACQGHHRCSRPYTGPQKFYKKTDKPVHLKAWEALDYVRQRYGFDGGPKMGDYDRQRHQQQFIRAMAKQAMSKSVVSDPATLLKVVKAGGESLDFDGGGHDIVDWAVELQSLNVDDIVTVKLPGGGVYSQDGRHEYLGERFDEDVDAFFKAVTEDRAAAFLLDHPEFVNMDQ</sequence>
<comment type="caution">
    <text evidence="5">The sequence shown here is derived from an EMBL/GenBank/DDBJ whole genome shotgun (WGS) entry which is preliminary data.</text>
</comment>
<organism evidence="5 6">
    <name type="scientific">Actinoplanes flavus</name>
    <dbReference type="NCBI Taxonomy" id="2820290"/>
    <lineage>
        <taxon>Bacteria</taxon>
        <taxon>Bacillati</taxon>
        <taxon>Actinomycetota</taxon>
        <taxon>Actinomycetes</taxon>
        <taxon>Micromonosporales</taxon>
        <taxon>Micromonosporaceae</taxon>
        <taxon>Actinoplanes</taxon>
    </lineage>
</organism>
<feature type="compositionally biased region" description="Basic and acidic residues" evidence="2">
    <location>
        <begin position="226"/>
        <end position="237"/>
    </location>
</feature>
<evidence type="ECO:0000313" key="5">
    <source>
        <dbReference type="EMBL" id="MBO3742444.1"/>
    </source>
</evidence>
<evidence type="ECO:0000313" key="6">
    <source>
        <dbReference type="Proteomes" id="UP000679690"/>
    </source>
</evidence>
<feature type="region of interest" description="Disordered" evidence="2">
    <location>
        <begin position="226"/>
        <end position="245"/>
    </location>
</feature>
<keyword evidence="3" id="KW-0812">Transmembrane</keyword>
<proteinExistence type="inferred from homology"/>
<dbReference type="PANTHER" id="PTHR33392:SF6">
    <property type="entry name" value="POLYISOPRENYL-TEICHOIC ACID--PEPTIDOGLYCAN TEICHOIC ACID TRANSFERASE TAGU"/>
    <property type="match status" value="1"/>
</dbReference>
<dbReference type="Gene3D" id="3.40.630.190">
    <property type="entry name" value="LCP protein"/>
    <property type="match status" value="1"/>
</dbReference>
<keyword evidence="6" id="KW-1185">Reference proteome</keyword>
<comment type="similarity">
    <text evidence="1">Belongs to the LytR/CpsA/Psr (LCP) family.</text>
</comment>
<keyword evidence="3" id="KW-1133">Transmembrane helix</keyword>
<dbReference type="Proteomes" id="UP000679690">
    <property type="component" value="Unassembled WGS sequence"/>
</dbReference>
<evidence type="ECO:0000256" key="2">
    <source>
        <dbReference type="SAM" id="MobiDB-lite"/>
    </source>
</evidence>
<accession>A0ABS3UV55</accession>
<dbReference type="InterPro" id="IPR004474">
    <property type="entry name" value="LytR_CpsA_psr"/>
</dbReference>
<dbReference type="InterPro" id="IPR050922">
    <property type="entry name" value="LytR/CpsA/Psr_CW_biosynth"/>
</dbReference>
<reference evidence="5 6" key="1">
    <citation type="submission" date="2021-03" db="EMBL/GenBank/DDBJ databases">
        <title>Actinoplanes flavus sp. nov., a novel actinomycete isolated from Coconut Palm rhizosphere soil.</title>
        <authorList>
            <person name="Luo X."/>
        </authorList>
    </citation>
    <scope>NUCLEOTIDE SEQUENCE [LARGE SCALE GENOMIC DNA]</scope>
    <source>
        <strain evidence="5 6">NEAU-H7</strain>
    </source>
</reference>
<dbReference type="Pfam" id="PF03816">
    <property type="entry name" value="LytR_cpsA_psr"/>
    <property type="match status" value="1"/>
</dbReference>
<dbReference type="EMBL" id="JAGFNS010000028">
    <property type="protein sequence ID" value="MBO3742444.1"/>
    <property type="molecule type" value="Genomic_DNA"/>
</dbReference>
<feature type="domain" description="Cell envelope-related transcriptional attenuator" evidence="4">
    <location>
        <begin position="113"/>
        <end position="307"/>
    </location>
</feature>
<evidence type="ECO:0000256" key="1">
    <source>
        <dbReference type="ARBA" id="ARBA00006068"/>
    </source>
</evidence>
<dbReference type="PANTHER" id="PTHR33392">
    <property type="entry name" value="POLYISOPRENYL-TEICHOIC ACID--PEPTIDOGLYCAN TEICHOIC ACID TRANSFERASE TAGU"/>
    <property type="match status" value="1"/>
</dbReference>
<protein>
    <submittedName>
        <fullName evidence="5">LCP family protein</fullName>
    </submittedName>
</protein>
<evidence type="ECO:0000259" key="4">
    <source>
        <dbReference type="Pfam" id="PF03816"/>
    </source>
</evidence>
<feature type="transmembrane region" description="Helical" evidence="3">
    <location>
        <begin position="33"/>
        <end position="56"/>
    </location>
</feature>
<evidence type="ECO:0000256" key="3">
    <source>
        <dbReference type="SAM" id="Phobius"/>
    </source>
</evidence>
<gene>
    <name evidence="5" type="ORF">J5X75_33535</name>
</gene>
<keyword evidence="3" id="KW-0472">Membrane</keyword>